<sequence length="121" mass="14193">MKQQNSRKNSPPKPPSEPEITSWVRENQILQGPVFKALQGLRKLLTELHGRKFTSHAFEAVIWHNNIKENSRLCWISEEGVLTKYSREVIAMIRRLSKKQVDDAISAYKEHMRARSRRKKV</sequence>
<dbReference type="EMBL" id="CP040098">
    <property type="protein sequence ID" value="QCQ22118.1"/>
    <property type="molecule type" value="Genomic_DNA"/>
</dbReference>
<dbReference type="KEGG" id="dax:FDQ92_08030"/>
<evidence type="ECO:0000313" key="4">
    <source>
        <dbReference type="Proteomes" id="UP000298602"/>
    </source>
</evidence>
<gene>
    <name evidence="3" type="ORF">FDQ92_08030</name>
</gene>
<dbReference type="RefSeq" id="WP_137424087.1">
    <property type="nucleotide sequence ID" value="NZ_CP040098.1"/>
</dbReference>
<dbReference type="InterPro" id="IPR049530">
    <property type="entry name" value="EC042_2821"/>
</dbReference>
<reference evidence="3 4" key="2">
    <citation type="submission" date="2019-05" db="EMBL/GenBank/DDBJ databases">
        <authorList>
            <person name="Suflita J.M."/>
            <person name="Marks C.R."/>
        </authorList>
    </citation>
    <scope>NUCLEOTIDE SEQUENCE [LARGE SCALE GENOMIC DNA]</scope>
    <source>
        <strain evidence="3 4">ALDC</strain>
    </source>
</reference>
<feature type="domain" description="EC042-2821-like Restriction Endonuclease-like" evidence="2">
    <location>
        <begin position="48"/>
        <end position="107"/>
    </location>
</feature>
<protein>
    <recommendedName>
        <fullName evidence="2">EC042-2821-like Restriction Endonuclease-like domain-containing protein</fullName>
    </recommendedName>
</protein>
<evidence type="ECO:0000313" key="3">
    <source>
        <dbReference type="EMBL" id="QCQ22118.1"/>
    </source>
</evidence>
<organism evidence="3 4">
    <name type="scientific">Desulfoglaeba alkanexedens ALDC</name>
    <dbReference type="NCBI Taxonomy" id="980445"/>
    <lineage>
        <taxon>Bacteria</taxon>
        <taxon>Pseudomonadati</taxon>
        <taxon>Thermodesulfobacteriota</taxon>
        <taxon>Syntrophobacteria</taxon>
        <taxon>Syntrophobacterales</taxon>
        <taxon>Syntrophobacteraceae</taxon>
        <taxon>Desulfoglaeba</taxon>
    </lineage>
</organism>
<feature type="region of interest" description="Disordered" evidence="1">
    <location>
        <begin position="1"/>
        <end position="20"/>
    </location>
</feature>
<proteinExistence type="predicted"/>
<keyword evidence="4" id="KW-1185">Reference proteome</keyword>
<reference evidence="3 4" key="1">
    <citation type="submission" date="2019-05" db="EMBL/GenBank/DDBJ databases">
        <title>The Complete Genome Sequence of the n-alkane-degrading Desulfoglaeba alkanexedens ALDC reveals multiple alkylsuccinate synthase gene clusters.</title>
        <authorList>
            <person name="Callaghan A.V."/>
            <person name="Davidova I.A."/>
            <person name="Duncan K.E."/>
            <person name="Morris B."/>
            <person name="McInerney M.J."/>
        </authorList>
    </citation>
    <scope>NUCLEOTIDE SEQUENCE [LARGE SCALE GENOMIC DNA]</scope>
    <source>
        <strain evidence="3 4">ALDC</strain>
    </source>
</reference>
<accession>A0A4P8L2Q7</accession>
<evidence type="ECO:0000256" key="1">
    <source>
        <dbReference type="SAM" id="MobiDB-lite"/>
    </source>
</evidence>
<dbReference type="Proteomes" id="UP000298602">
    <property type="component" value="Chromosome"/>
</dbReference>
<dbReference type="OrthoDB" id="1398764at2"/>
<dbReference type="AlphaFoldDB" id="A0A4P8L2Q7"/>
<name>A0A4P8L2Q7_9BACT</name>
<dbReference type="Pfam" id="PF18740">
    <property type="entry name" value="EC042_2821"/>
    <property type="match status" value="1"/>
</dbReference>
<evidence type="ECO:0000259" key="2">
    <source>
        <dbReference type="Pfam" id="PF18740"/>
    </source>
</evidence>